<dbReference type="InterPro" id="IPR027417">
    <property type="entry name" value="P-loop_NTPase"/>
</dbReference>
<gene>
    <name evidence="9" type="ORF">ILUMI_24787</name>
</gene>
<evidence type="ECO:0000256" key="6">
    <source>
        <dbReference type="ARBA" id="ARBA00022490"/>
    </source>
</evidence>
<dbReference type="GO" id="GO:0005737">
    <property type="term" value="C:cytoplasm"/>
    <property type="evidence" value="ECO:0007669"/>
    <property type="project" value="UniProtKB-SubCell"/>
</dbReference>
<dbReference type="PANTHER" id="PTHR12896">
    <property type="entry name" value="PAX6 NEIGHBOR PROTEIN PAXNEB"/>
    <property type="match status" value="1"/>
</dbReference>
<dbReference type="GO" id="GO:0002098">
    <property type="term" value="P:tRNA wobble uridine modification"/>
    <property type="evidence" value="ECO:0007669"/>
    <property type="project" value="InterPro"/>
</dbReference>
<comment type="subcellular location">
    <subcellularLocation>
        <location evidence="2">Cytoplasm</location>
    </subcellularLocation>
    <subcellularLocation>
        <location evidence="1">Nucleus</location>
    </subcellularLocation>
</comment>
<comment type="similarity">
    <text evidence="4">Belongs to the ELP4 family.</text>
</comment>
<dbReference type="FunFam" id="3.40.50.300:FF:003211">
    <property type="entry name" value="Elongator complex protein, putative"/>
    <property type="match status" value="1"/>
</dbReference>
<dbReference type="CDD" id="cd19494">
    <property type="entry name" value="Elp4"/>
    <property type="match status" value="1"/>
</dbReference>
<dbReference type="UniPathway" id="UPA00988"/>
<keyword evidence="10" id="KW-1185">Reference proteome</keyword>
<dbReference type="PANTHER" id="PTHR12896:SF1">
    <property type="entry name" value="ELONGATOR COMPLEX PROTEIN 4"/>
    <property type="match status" value="1"/>
</dbReference>
<evidence type="ECO:0000313" key="9">
    <source>
        <dbReference type="EMBL" id="KAF2881389.1"/>
    </source>
</evidence>
<evidence type="ECO:0000256" key="4">
    <source>
        <dbReference type="ARBA" id="ARBA00007573"/>
    </source>
</evidence>
<evidence type="ECO:0000256" key="8">
    <source>
        <dbReference type="ARBA" id="ARBA00023242"/>
    </source>
</evidence>
<evidence type="ECO:0000256" key="3">
    <source>
        <dbReference type="ARBA" id="ARBA00005043"/>
    </source>
</evidence>
<evidence type="ECO:0000256" key="5">
    <source>
        <dbReference type="ARBA" id="ARBA00020265"/>
    </source>
</evidence>
<accession>A0A8K0C8H7</accession>
<evidence type="ECO:0000256" key="2">
    <source>
        <dbReference type="ARBA" id="ARBA00004496"/>
    </source>
</evidence>
<name>A0A8K0C8H7_IGNLU</name>
<keyword evidence="7" id="KW-0819">tRNA processing</keyword>
<evidence type="ECO:0000256" key="1">
    <source>
        <dbReference type="ARBA" id="ARBA00004123"/>
    </source>
</evidence>
<proteinExistence type="inferred from homology"/>
<dbReference type="Pfam" id="PF05625">
    <property type="entry name" value="PAXNEB"/>
    <property type="match status" value="1"/>
</dbReference>
<organism evidence="9 10">
    <name type="scientific">Ignelater luminosus</name>
    <name type="common">Cucubano</name>
    <name type="synonym">Pyrophorus luminosus</name>
    <dbReference type="NCBI Taxonomy" id="2038154"/>
    <lineage>
        <taxon>Eukaryota</taxon>
        <taxon>Metazoa</taxon>
        <taxon>Ecdysozoa</taxon>
        <taxon>Arthropoda</taxon>
        <taxon>Hexapoda</taxon>
        <taxon>Insecta</taxon>
        <taxon>Pterygota</taxon>
        <taxon>Neoptera</taxon>
        <taxon>Endopterygota</taxon>
        <taxon>Coleoptera</taxon>
        <taxon>Polyphaga</taxon>
        <taxon>Elateriformia</taxon>
        <taxon>Elateroidea</taxon>
        <taxon>Elateridae</taxon>
        <taxon>Agrypninae</taxon>
        <taxon>Pyrophorini</taxon>
        <taxon>Ignelater</taxon>
    </lineage>
</organism>
<keyword evidence="8" id="KW-0539">Nucleus</keyword>
<keyword evidence="6" id="KW-0963">Cytoplasm</keyword>
<comment type="caution">
    <text evidence="9">The sequence shown here is derived from an EMBL/GenBank/DDBJ whole genome shotgun (WGS) entry which is preliminary data.</text>
</comment>
<evidence type="ECO:0000313" key="10">
    <source>
        <dbReference type="Proteomes" id="UP000801492"/>
    </source>
</evidence>
<dbReference type="GO" id="GO:0008023">
    <property type="term" value="C:transcription elongation factor complex"/>
    <property type="evidence" value="ECO:0007669"/>
    <property type="project" value="TreeGrafter"/>
</dbReference>
<reference evidence="9" key="1">
    <citation type="submission" date="2019-08" db="EMBL/GenBank/DDBJ databases">
        <title>The genome of the North American firefly Photinus pyralis.</title>
        <authorList>
            <consortium name="Photinus pyralis genome working group"/>
            <person name="Fallon T.R."/>
            <person name="Sander Lower S.E."/>
            <person name="Weng J.-K."/>
        </authorList>
    </citation>
    <scope>NUCLEOTIDE SEQUENCE</scope>
    <source>
        <strain evidence="9">TRF0915ILg1</strain>
        <tissue evidence="9">Whole body</tissue>
    </source>
</reference>
<dbReference type="AlphaFoldDB" id="A0A8K0C8H7"/>
<dbReference type="Gene3D" id="3.40.50.300">
    <property type="entry name" value="P-loop containing nucleotide triphosphate hydrolases"/>
    <property type="match status" value="1"/>
</dbReference>
<sequence>MEEQGKPKLPKSVLNIPGTKADIQSGQLLISSGIPSLDELLGGGLPVGTVVLIEEDQYGSYSKIMLKYFLAEGIVSGHSTFIASQDTSTDNIIRELPAVSGSDPEPEQANAGDSAKMTIAFRYQNLPTIEKQKSLQIGHYYDLTKVMSHDVLNNADIHHWNKLNDYNNIPDTFSNPTFHHLLQSVKDKIKKGEFAVADKPEHRSVLRIGIHALGSPMWLPNSSAGFSIKQSRDLDMFVFCLRAIVRSAFAVAFVTVPSHLLEKCSLERCIYSSDIVIRLQSFAGTELENNPILSDHHGYFQVIKLAAINSFVSKHPGSVEYTFKLKRKKFCIEKLHLPPAFGDEKEIPTMGCGSSGKHLLEF</sequence>
<dbReference type="GO" id="GO:0033588">
    <property type="term" value="C:elongator holoenzyme complex"/>
    <property type="evidence" value="ECO:0007669"/>
    <property type="project" value="InterPro"/>
</dbReference>
<comment type="pathway">
    <text evidence="3">tRNA modification; 5-methoxycarbonylmethyl-2-thiouridine-tRNA biosynthesis.</text>
</comment>
<dbReference type="EMBL" id="VTPC01090745">
    <property type="protein sequence ID" value="KAF2881389.1"/>
    <property type="molecule type" value="Genomic_DNA"/>
</dbReference>
<dbReference type="InterPro" id="IPR008728">
    <property type="entry name" value="Elongator_complex_protein_4"/>
</dbReference>
<dbReference type="OrthoDB" id="289162at2759"/>
<protein>
    <recommendedName>
        <fullName evidence="5">Elongator complex protein 4</fullName>
    </recommendedName>
</protein>
<dbReference type="Proteomes" id="UP000801492">
    <property type="component" value="Unassembled WGS sequence"/>
</dbReference>
<evidence type="ECO:0000256" key="7">
    <source>
        <dbReference type="ARBA" id="ARBA00022694"/>
    </source>
</evidence>